<sequence>MAISSILSLNLPPLKPQTISPTKTSCTAHGISLAHFNKHLQCTLKLSSFNSISASFLQPCLPHKRFSAIDTASSSSSPLKLTVFAAKGYKMKTHKASAKRFRVTGKGKIVRRRAGKQHLLAKKTTKRKLRLSKMVQVNRSDYDNVVGALPYLKVNRNV</sequence>
<protein>
    <recommendedName>
        <fullName evidence="4">50S ribosomal protein L35</fullName>
    </recommendedName>
</protein>
<dbReference type="InterPro" id="IPR037229">
    <property type="entry name" value="Ribosomal_bL35_sf"/>
</dbReference>
<dbReference type="GO" id="GO:0006412">
    <property type="term" value="P:translation"/>
    <property type="evidence" value="ECO:0007669"/>
    <property type="project" value="InterPro"/>
</dbReference>
<dbReference type="InterPro" id="IPR001706">
    <property type="entry name" value="Ribosomal_bL35"/>
</dbReference>
<dbReference type="InterPro" id="IPR021137">
    <property type="entry name" value="Ribosomal_bL35-like"/>
</dbReference>
<name>A0AAW1KEA7_SAPOF</name>
<dbReference type="Gene3D" id="4.10.410.60">
    <property type="match status" value="1"/>
</dbReference>
<reference evidence="5" key="1">
    <citation type="submission" date="2024-03" db="EMBL/GenBank/DDBJ databases">
        <title>WGS assembly of Saponaria officinalis var. Norfolk2.</title>
        <authorList>
            <person name="Jenkins J."/>
            <person name="Shu S."/>
            <person name="Grimwood J."/>
            <person name="Barry K."/>
            <person name="Goodstein D."/>
            <person name="Schmutz J."/>
            <person name="Leebens-Mack J."/>
            <person name="Osbourn A."/>
        </authorList>
    </citation>
    <scope>NUCLEOTIDE SEQUENCE [LARGE SCALE GENOMIC DNA]</scope>
    <source>
        <strain evidence="5">JIC</strain>
    </source>
</reference>
<keyword evidence="6" id="KW-1185">Reference proteome</keyword>
<evidence type="ECO:0000256" key="3">
    <source>
        <dbReference type="ARBA" id="ARBA00023274"/>
    </source>
</evidence>
<dbReference type="PANTHER" id="PTHR33343">
    <property type="entry name" value="54S RIBOSOMAL PROTEIN BL35M"/>
    <property type="match status" value="1"/>
</dbReference>
<gene>
    <name evidence="5" type="ORF">RND81_06G174400</name>
</gene>
<dbReference type="GO" id="GO:0003735">
    <property type="term" value="F:structural constituent of ribosome"/>
    <property type="evidence" value="ECO:0007669"/>
    <property type="project" value="InterPro"/>
</dbReference>
<proteinExistence type="inferred from homology"/>
<dbReference type="SUPFAM" id="SSF143034">
    <property type="entry name" value="L35p-like"/>
    <property type="match status" value="1"/>
</dbReference>
<organism evidence="5 6">
    <name type="scientific">Saponaria officinalis</name>
    <name type="common">Common soapwort</name>
    <name type="synonym">Lychnis saponaria</name>
    <dbReference type="NCBI Taxonomy" id="3572"/>
    <lineage>
        <taxon>Eukaryota</taxon>
        <taxon>Viridiplantae</taxon>
        <taxon>Streptophyta</taxon>
        <taxon>Embryophyta</taxon>
        <taxon>Tracheophyta</taxon>
        <taxon>Spermatophyta</taxon>
        <taxon>Magnoliopsida</taxon>
        <taxon>eudicotyledons</taxon>
        <taxon>Gunneridae</taxon>
        <taxon>Pentapetalae</taxon>
        <taxon>Caryophyllales</taxon>
        <taxon>Caryophyllaceae</taxon>
        <taxon>Caryophylleae</taxon>
        <taxon>Saponaria</taxon>
    </lineage>
</organism>
<evidence type="ECO:0000313" key="6">
    <source>
        <dbReference type="Proteomes" id="UP001443914"/>
    </source>
</evidence>
<evidence type="ECO:0000256" key="4">
    <source>
        <dbReference type="RuleBase" id="RU000568"/>
    </source>
</evidence>
<evidence type="ECO:0000256" key="2">
    <source>
        <dbReference type="ARBA" id="ARBA00022980"/>
    </source>
</evidence>
<dbReference type="NCBIfam" id="TIGR00001">
    <property type="entry name" value="rpmI_bact"/>
    <property type="match status" value="1"/>
</dbReference>
<dbReference type="InterPro" id="IPR018265">
    <property type="entry name" value="Ribosomal_bL35_CS"/>
</dbReference>
<dbReference type="AlphaFoldDB" id="A0AAW1KEA7"/>
<evidence type="ECO:0000313" key="5">
    <source>
        <dbReference type="EMBL" id="KAK9715578.1"/>
    </source>
</evidence>
<dbReference type="GO" id="GO:0015934">
    <property type="term" value="C:large ribosomal subunit"/>
    <property type="evidence" value="ECO:0007669"/>
    <property type="project" value="TreeGrafter"/>
</dbReference>
<dbReference type="Proteomes" id="UP001443914">
    <property type="component" value="Unassembled WGS sequence"/>
</dbReference>
<comment type="similarity">
    <text evidence="1 4">Belongs to the bacterial ribosomal protein bL35 family.</text>
</comment>
<dbReference type="PANTHER" id="PTHR33343:SF1">
    <property type="entry name" value="LARGE RIBOSOMAL SUBUNIT PROTEIN BL35M"/>
    <property type="match status" value="1"/>
</dbReference>
<comment type="caution">
    <text evidence="5">The sequence shown here is derived from an EMBL/GenBank/DDBJ whole genome shotgun (WGS) entry which is preliminary data.</text>
</comment>
<dbReference type="HAMAP" id="MF_00514">
    <property type="entry name" value="Ribosomal_bL35"/>
    <property type="match status" value="1"/>
</dbReference>
<dbReference type="PRINTS" id="PR00064">
    <property type="entry name" value="RIBOSOMALL35"/>
</dbReference>
<dbReference type="Pfam" id="PF01632">
    <property type="entry name" value="Ribosomal_L35p"/>
    <property type="match status" value="1"/>
</dbReference>
<evidence type="ECO:0000256" key="1">
    <source>
        <dbReference type="ARBA" id="ARBA00006598"/>
    </source>
</evidence>
<dbReference type="PROSITE" id="PS00936">
    <property type="entry name" value="RIBOSOMAL_L35"/>
    <property type="match status" value="1"/>
</dbReference>
<dbReference type="FunFam" id="4.10.410.60:FF:000001">
    <property type="entry name" value="50S ribosomal protein L35"/>
    <property type="match status" value="1"/>
</dbReference>
<accession>A0AAW1KEA7</accession>
<keyword evidence="3 4" id="KW-0687">Ribonucleoprotein</keyword>
<keyword evidence="2 4" id="KW-0689">Ribosomal protein</keyword>
<dbReference type="EMBL" id="JBDFQZ010000006">
    <property type="protein sequence ID" value="KAK9715578.1"/>
    <property type="molecule type" value="Genomic_DNA"/>
</dbReference>